<dbReference type="PANTHER" id="PTHR23530:SF1">
    <property type="entry name" value="PERMEASE, MAJOR FACILITATOR SUPERFAMILY-RELATED"/>
    <property type="match status" value="1"/>
</dbReference>
<dbReference type="InterPro" id="IPR011701">
    <property type="entry name" value="MFS"/>
</dbReference>
<reference evidence="3" key="1">
    <citation type="submission" date="2024-07" db="EMBL/GenBank/DDBJ databases">
        <authorList>
            <person name="Yu S.T."/>
        </authorList>
    </citation>
    <scope>NUCLEOTIDE SEQUENCE</scope>
    <source>
        <strain evidence="3">R39</strain>
    </source>
</reference>
<feature type="transmembrane region" description="Helical" evidence="2">
    <location>
        <begin position="255"/>
        <end position="273"/>
    </location>
</feature>
<sequence>MPQLPPAGSFRVGPVYLYTCLTELLPLYAVYALLMTSHGVSTGELSVLFAVWTVTTFVCEVPSGALADRFPRHRVLATAAFAQCTGFALWTALPSLGSFAAGFVLWGAGTALTSGTLQSLLYDGLAAEGRADRYAHVSSRVAAVQACSVAASSLAATPLVLLGGYPAAGWVSVLLTLLAVPTALALGRPARTPGVSAGPAPDSRGYLAVLRAGLAEVRGAPRVRSAVLLVAVLTGLGVVDEYLPVLAREAATPAAAVPLLLLLPWAAMAAGGFAGGRMAGAGDRLLAVLLGAGGAALAAGALTGRPAGFLGIAAFYWVLRLAQIVADARLQHAISGPARATVTSIAGLGTQAVALAVFLLLGVASRWASVAVLVALTAVPVALLALRLGMRPAAAHHAPDPGLTDDPAPTTDAPPPVPDRSDPPAPRPDRSGSPAGTPDPRPARVDAVERHP</sequence>
<keyword evidence="2" id="KW-0472">Membrane</keyword>
<feature type="transmembrane region" description="Helical" evidence="2">
    <location>
        <begin position="226"/>
        <end position="243"/>
    </location>
</feature>
<feature type="compositionally biased region" description="Low complexity" evidence="1">
    <location>
        <begin position="400"/>
        <end position="411"/>
    </location>
</feature>
<feature type="transmembrane region" description="Helical" evidence="2">
    <location>
        <begin position="45"/>
        <end position="63"/>
    </location>
</feature>
<feature type="region of interest" description="Disordered" evidence="1">
    <location>
        <begin position="395"/>
        <end position="452"/>
    </location>
</feature>
<dbReference type="Gene3D" id="1.20.1250.20">
    <property type="entry name" value="MFS general substrate transporter like domains"/>
    <property type="match status" value="1"/>
</dbReference>
<feature type="transmembrane region" description="Helical" evidence="2">
    <location>
        <begin position="12"/>
        <end position="33"/>
    </location>
</feature>
<dbReference type="PANTHER" id="PTHR23530">
    <property type="entry name" value="TRANSPORT PROTEIN-RELATED"/>
    <property type="match status" value="1"/>
</dbReference>
<keyword evidence="2" id="KW-0812">Transmembrane</keyword>
<gene>
    <name evidence="3" type="ORF">AB5J52_38170</name>
</gene>
<dbReference type="EMBL" id="CP163441">
    <property type="protein sequence ID" value="XDQ47643.1"/>
    <property type="molecule type" value="Genomic_DNA"/>
</dbReference>
<keyword evidence="2" id="KW-1133">Transmembrane helix</keyword>
<evidence type="ECO:0000313" key="3">
    <source>
        <dbReference type="EMBL" id="XDQ47643.1"/>
    </source>
</evidence>
<dbReference type="AlphaFoldDB" id="A0AB39QZ85"/>
<feature type="transmembrane region" description="Helical" evidence="2">
    <location>
        <begin position="285"/>
        <end position="303"/>
    </location>
</feature>
<feature type="compositionally biased region" description="Basic and acidic residues" evidence="1">
    <location>
        <begin position="441"/>
        <end position="452"/>
    </location>
</feature>
<dbReference type="InterPro" id="IPR053160">
    <property type="entry name" value="MFS_DHA3_Transporter"/>
</dbReference>
<dbReference type="RefSeq" id="WP_369226540.1">
    <property type="nucleotide sequence ID" value="NZ_CP163441.1"/>
</dbReference>
<protein>
    <submittedName>
        <fullName evidence="3">MFS transporter</fullName>
    </submittedName>
</protein>
<proteinExistence type="predicted"/>
<name>A0AB39QZ85_9ACTN</name>
<evidence type="ECO:0000256" key="1">
    <source>
        <dbReference type="SAM" id="MobiDB-lite"/>
    </source>
</evidence>
<evidence type="ECO:0000256" key="2">
    <source>
        <dbReference type="SAM" id="Phobius"/>
    </source>
</evidence>
<dbReference type="InterPro" id="IPR036259">
    <property type="entry name" value="MFS_trans_sf"/>
</dbReference>
<accession>A0AB39QZ85</accession>
<dbReference type="Pfam" id="PF07690">
    <property type="entry name" value="MFS_1"/>
    <property type="match status" value="1"/>
</dbReference>
<dbReference type="SUPFAM" id="SSF103473">
    <property type="entry name" value="MFS general substrate transporter"/>
    <property type="match status" value="1"/>
</dbReference>
<dbReference type="GO" id="GO:0022857">
    <property type="term" value="F:transmembrane transporter activity"/>
    <property type="evidence" value="ECO:0007669"/>
    <property type="project" value="InterPro"/>
</dbReference>
<feature type="compositionally biased region" description="Basic and acidic residues" evidence="1">
    <location>
        <begin position="419"/>
        <end position="430"/>
    </location>
</feature>
<feature type="transmembrane region" description="Helical" evidence="2">
    <location>
        <begin position="340"/>
        <end position="361"/>
    </location>
</feature>
<organism evidence="3">
    <name type="scientific">Streptomyces sp. R39</name>
    <dbReference type="NCBI Taxonomy" id="3238631"/>
    <lineage>
        <taxon>Bacteria</taxon>
        <taxon>Bacillati</taxon>
        <taxon>Actinomycetota</taxon>
        <taxon>Actinomycetes</taxon>
        <taxon>Kitasatosporales</taxon>
        <taxon>Streptomycetaceae</taxon>
        <taxon>Streptomyces</taxon>
    </lineage>
</organism>
<feature type="transmembrane region" description="Helical" evidence="2">
    <location>
        <begin position="367"/>
        <end position="386"/>
    </location>
</feature>
<feature type="transmembrane region" description="Helical" evidence="2">
    <location>
        <begin position="141"/>
        <end position="161"/>
    </location>
</feature>
<feature type="transmembrane region" description="Helical" evidence="2">
    <location>
        <begin position="167"/>
        <end position="186"/>
    </location>
</feature>